<evidence type="ECO:0000313" key="3">
    <source>
        <dbReference type="Proteomes" id="UP000695562"/>
    </source>
</evidence>
<evidence type="ECO:0000313" key="2">
    <source>
        <dbReference type="EMBL" id="KAF2072825.1"/>
    </source>
</evidence>
<name>A0A8J4UYI3_9MYCE</name>
<protein>
    <recommendedName>
        <fullName evidence="4">DOMON domain-containing protein</fullName>
    </recommendedName>
</protein>
<dbReference type="AlphaFoldDB" id="A0A8J4UYI3"/>
<evidence type="ECO:0000256" key="1">
    <source>
        <dbReference type="SAM" id="SignalP"/>
    </source>
</evidence>
<organism evidence="2 3">
    <name type="scientific">Polysphondylium violaceum</name>
    <dbReference type="NCBI Taxonomy" id="133409"/>
    <lineage>
        <taxon>Eukaryota</taxon>
        <taxon>Amoebozoa</taxon>
        <taxon>Evosea</taxon>
        <taxon>Eumycetozoa</taxon>
        <taxon>Dictyostelia</taxon>
        <taxon>Dictyosteliales</taxon>
        <taxon>Dictyosteliaceae</taxon>
        <taxon>Polysphondylium</taxon>
    </lineage>
</organism>
<accession>A0A8J4UYI3</accession>
<feature type="chain" id="PRO_5035280068" description="DOMON domain-containing protein" evidence="1">
    <location>
        <begin position="19"/>
        <end position="308"/>
    </location>
</feature>
<comment type="caution">
    <text evidence="2">The sequence shown here is derived from an EMBL/GenBank/DDBJ whole genome shotgun (WGS) entry which is preliminary data.</text>
</comment>
<dbReference type="Proteomes" id="UP000695562">
    <property type="component" value="Unassembled WGS sequence"/>
</dbReference>
<dbReference type="PANTHER" id="PTHR35885:SF2">
    <property type="match status" value="1"/>
</dbReference>
<dbReference type="PANTHER" id="PTHR35885">
    <property type="entry name" value="CARBOHYDRATE BINDING DOMAIN-CONTAINING PROTEIN-RELATED"/>
    <property type="match status" value="1"/>
</dbReference>
<keyword evidence="3" id="KW-1185">Reference proteome</keyword>
<keyword evidence="1" id="KW-0732">Signal</keyword>
<proteinExistence type="predicted"/>
<dbReference type="EMBL" id="AJWJ01000245">
    <property type="protein sequence ID" value="KAF2072825.1"/>
    <property type="molecule type" value="Genomic_DNA"/>
</dbReference>
<sequence length="308" mass="33753">MRIVSFICFLLFVSICFALDTVIWNSGDDTVLGQFNYNDPSYGADARLTLGGVSYSSKAQASAYNYATSTLTLMVTYPDSSVAFVTVDCARWSLIAVKKVEPGNDWAGLQYDQTSNQNSLLGVGLANGLLYISRINPVTGDVNVWAKLQGILKSTAFVKSSQTFVVTINTPAGVTAVYMFDSAGQITKNLEPTFAKVPEGYLFQSGPYITTYVPTYNAVISLINFKKGDQFYDNFAYFAPSQAAFSISTMSIDVSAEKVIMVADQTGQEYLYAIAKRSDGVYNFYVYNLATASMFKRQTINTPVLAMF</sequence>
<evidence type="ECO:0008006" key="4">
    <source>
        <dbReference type="Google" id="ProtNLM"/>
    </source>
</evidence>
<feature type="signal peptide" evidence="1">
    <location>
        <begin position="1"/>
        <end position="18"/>
    </location>
</feature>
<gene>
    <name evidence="2" type="ORF">CYY_005868</name>
</gene>
<reference evidence="2" key="1">
    <citation type="submission" date="2020-01" db="EMBL/GenBank/DDBJ databases">
        <title>Development of genomics and gene disruption for Polysphondylium violaceum indicates a role for the polyketide synthase stlB in stalk morphogenesis.</title>
        <authorList>
            <person name="Narita B."/>
            <person name="Kawabe Y."/>
            <person name="Kin K."/>
            <person name="Saito T."/>
            <person name="Gibbs R."/>
            <person name="Kuspa A."/>
            <person name="Muzny D."/>
            <person name="Queller D."/>
            <person name="Richards S."/>
            <person name="Strassman J."/>
            <person name="Sucgang R."/>
            <person name="Worley K."/>
            <person name="Schaap P."/>
        </authorList>
    </citation>
    <scope>NUCLEOTIDE SEQUENCE</scope>
    <source>
        <strain evidence="2">QSvi11</strain>
    </source>
</reference>